<proteinExistence type="predicted"/>
<dbReference type="Pfam" id="PF04296">
    <property type="entry name" value="YlxR"/>
    <property type="match status" value="1"/>
</dbReference>
<protein>
    <recommendedName>
        <fullName evidence="2">YlxR domain-containing protein</fullName>
    </recommendedName>
</protein>
<name>C0W7C8_9ACTO</name>
<sequence>MFGILREILGPSGRQGQQVTGRWEGRDETVKHLSHVPERTCIGCRAKGPRAQLLRLVIDDGRLRVDPRAVAPGRGAWIHPDPACLELAERRRAFGRALRTSEPLDVAPVCERISSRGNLDEDGASTHERPARSAATTTD</sequence>
<dbReference type="SUPFAM" id="SSF64376">
    <property type="entry name" value="YlxR-like"/>
    <property type="match status" value="1"/>
</dbReference>
<evidence type="ECO:0000313" key="4">
    <source>
        <dbReference type="Proteomes" id="UP000004778"/>
    </source>
</evidence>
<dbReference type="eggNOG" id="COG2740">
    <property type="taxonomic scope" value="Bacteria"/>
</dbReference>
<dbReference type="PANTHER" id="PTHR34215">
    <property type="entry name" value="BLL0784 PROTEIN"/>
    <property type="match status" value="1"/>
</dbReference>
<feature type="region of interest" description="Disordered" evidence="1">
    <location>
        <begin position="115"/>
        <end position="139"/>
    </location>
</feature>
<dbReference type="EMBL" id="ACFH01000119">
    <property type="protein sequence ID" value="EEH65389.1"/>
    <property type="molecule type" value="Genomic_DNA"/>
</dbReference>
<feature type="domain" description="YlxR" evidence="2">
    <location>
        <begin position="39"/>
        <end position="103"/>
    </location>
</feature>
<accession>C0W7C8</accession>
<dbReference type="AlphaFoldDB" id="C0W7C8"/>
<keyword evidence="4" id="KW-1185">Reference proteome</keyword>
<reference evidence="3 4" key="1">
    <citation type="submission" date="2009-01" db="EMBL/GenBank/DDBJ databases">
        <authorList>
            <person name="Qin X."/>
            <person name="Bachman B."/>
            <person name="Battles P."/>
            <person name="Bell A."/>
            <person name="Bess C."/>
            <person name="Bickham C."/>
            <person name="Chaboub L."/>
            <person name="Chen D."/>
            <person name="Coyle M."/>
            <person name="Deiros D.R."/>
            <person name="Dinh H."/>
            <person name="Forbes L."/>
            <person name="Fowler G."/>
            <person name="Francisco L."/>
            <person name="Fu Q."/>
            <person name="Gubbala S."/>
            <person name="Hale W."/>
            <person name="Han Y."/>
            <person name="Hemphill L."/>
            <person name="Highlander S.K."/>
            <person name="Hirani K."/>
            <person name="Hogues M."/>
            <person name="Jackson L."/>
            <person name="Jakkamsetti A."/>
            <person name="Javaid M."/>
            <person name="Jiang H."/>
            <person name="Korchina V."/>
            <person name="Kovar C."/>
            <person name="Lara F."/>
            <person name="Lee S."/>
            <person name="Mata R."/>
            <person name="Mathew T."/>
            <person name="Moen C."/>
            <person name="Morales K."/>
            <person name="Munidasa M."/>
            <person name="Nazareth L."/>
            <person name="Ngo R."/>
            <person name="Nguyen L."/>
            <person name="Okwuonu G."/>
            <person name="Ongeri F."/>
            <person name="Patil S."/>
            <person name="Petrosino J."/>
            <person name="Pham C."/>
            <person name="Pham P."/>
            <person name="Pu L.-L."/>
            <person name="Puazo M."/>
            <person name="Raj R."/>
            <person name="Reid J."/>
            <person name="Rouhana J."/>
            <person name="Saada N."/>
            <person name="Shang Y."/>
            <person name="Simmons D."/>
            <person name="Thornton R."/>
            <person name="Warren J."/>
            <person name="Weissenberger G."/>
            <person name="Zhang J."/>
            <person name="Zhang L."/>
            <person name="Zhou C."/>
            <person name="Zhu D."/>
            <person name="Muzny D."/>
            <person name="Worley K."/>
            <person name="Gibbs R."/>
        </authorList>
    </citation>
    <scope>NUCLEOTIDE SEQUENCE [LARGE SCALE GENOMIC DNA]</scope>
    <source>
        <strain evidence="3 4">DSM 15434</strain>
    </source>
</reference>
<dbReference type="PANTHER" id="PTHR34215:SF1">
    <property type="entry name" value="YLXR DOMAIN-CONTAINING PROTEIN"/>
    <property type="match status" value="1"/>
</dbReference>
<evidence type="ECO:0000256" key="1">
    <source>
        <dbReference type="SAM" id="MobiDB-lite"/>
    </source>
</evidence>
<dbReference type="InterPro" id="IPR035931">
    <property type="entry name" value="YlxR-like_sf"/>
</dbReference>
<evidence type="ECO:0000259" key="2">
    <source>
        <dbReference type="Pfam" id="PF04296"/>
    </source>
</evidence>
<gene>
    <name evidence="3" type="ORF">HMPREF0058_1772</name>
</gene>
<dbReference type="Proteomes" id="UP000004778">
    <property type="component" value="Unassembled WGS sequence"/>
</dbReference>
<dbReference type="InterPro" id="IPR007393">
    <property type="entry name" value="YlxR_dom"/>
</dbReference>
<dbReference type="HOGENOM" id="CLU_147970_0_1_11"/>
<dbReference type="Gene3D" id="3.30.1230.10">
    <property type="entry name" value="YlxR-like"/>
    <property type="match status" value="1"/>
</dbReference>
<dbReference type="InterPro" id="IPR037465">
    <property type="entry name" value="YlxR"/>
</dbReference>
<organism evidence="3 4">
    <name type="scientific">Actinomyces urogenitalis DSM 15434</name>
    <dbReference type="NCBI Taxonomy" id="525246"/>
    <lineage>
        <taxon>Bacteria</taxon>
        <taxon>Bacillati</taxon>
        <taxon>Actinomycetota</taxon>
        <taxon>Actinomycetes</taxon>
        <taxon>Actinomycetales</taxon>
        <taxon>Actinomycetaceae</taxon>
        <taxon>Actinomyces</taxon>
    </lineage>
</organism>
<comment type="caution">
    <text evidence="3">The sequence shown here is derived from an EMBL/GenBank/DDBJ whole genome shotgun (WGS) entry which is preliminary data.</text>
</comment>
<evidence type="ECO:0000313" key="3">
    <source>
        <dbReference type="EMBL" id="EEH65389.1"/>
    </source>
</evidence>